<dbReference type="RefSeq" id="WP_139672621.1">
    <property type="nucleotide sequence ID" value="NZ_VDMN01000001.1"/>
</dbReference>
<dbReference type="PANTHER" id="PTHR41709">
    <property type="entry name" value="KAIB-LIKE PROTEIN 1"/>
    <property type="match status" value="1"/>
</dbReference>
<evidence type="ECO:0000313" key="3">
    <source>
        <dbReference type="Proteomes" id="UP000311605"/>
    </source>
</evidence>
<comment type="caution">
    <text evidence="2">The sequence shown here is derived from an EMBL/GenBank/DDBJ whole genome shotgun (WGS) entry which is preliminary data.</text>
</comment>
<keyword evidence="3" id="KW-1185">Reference proteome</keyword>
<dbReference type="EMBL" id="VDMN01000001">
    <property type="protein sequence ID" value="TNM65258.1"/>
    <property type="molecule type" value="Genomic_DNA"/>
</dbReference>
<dbReference type="CDD" id="cd02978">
    <property type="entry name" value="KaiB_like"/>
    <property type="match status" value="1"/>
</dbReference>
<dbReference type="SUPFAM" id="SSF52833">
    <property type="entry name" value="Thioredoxin-like"/>
    <property type="match status" value="1"/>
</dbReference>
<dbReference type="PANTHER" id="PTHR41709:SF2">
    <property type="entry name" value="CIRCADIAN CLOCK PROTEIN KAIB2"/>
    <property type="match status" value="1"/>
</dbReference>
<reference evidence="2 3" key="1">
    <citation type="submission" date="2019-06" db="EMBL/GenBank/DDBJ databases">
        <title>The draft genome of Rhizobium smilacinae PTYR-5.</title>
        <authorList>
            <person name="Liu L."/>
            <person name="Li L."/>
            <person name="Zhang X."/>
        </authorList>
    </citation>
    <scope>NUCLEOTIDE SEQUENCE [LARGE SCALE GENOMIC DNA]</scope>
    <source>
        <strain evidence="2 3">PTYR-5</strain>
    </source>
</reference>
<dbReference type="Proteomes" id="UP000311605">
    <property type="component" value="Unassembled WGS sequence"/>
</dbReference>
<evidence type="ECO:0000313" key="2">
    <source>
        <dbReference type="EMBL" id="TNM65258.1"/>
    </source>
</evidence>
<sequence>MPDKVLPIADAAAGLPKSPEFVFRLYVTGATSRSSRAISNARRIFERDLQGRYDLEIIDIYLEPLKAREHQIVAAPTLVKLSPGPARRVIGDLSDEAKVRQVFDIENPVQGAKR</sequence>
<feature type="domain" description="KaiB" evidence="1">
    <location>
        <begin position="24"/>
        <end position="105"/>
    </location>
</feature>
<proteinExistence type="predicted"/>
<dbReference type="OrthoDB" id="5458519at2"/>
<name>A0A5C4XPN6_9HYPH</name>
<dbReference type="Gene3D" id="3.40.30.10">
    <property type="entry name" value="Glutaredoxin"/>
    <property type="match status" value="1"/>
</dbReference>
<dbReference type="InterPro" id="IPR011649">
    <property type="entry name" value="KaiB_domain"/>
</dbReference>
<accession>A0A5C4XPN6</accession>
<organism evidence="2 3">
    <name type="scientific">Aliirhizobium smilacinae</name>
    <dbReference type="NCBI Taxonomy" id="1395944"/>
    <lineage>
        <taxon>Bacteria</taxon>
        <taxon>Pseudomonadati</taxon>
        <taxon>Pseudomonadota</taxon>
        <taxon>Alphaproteobacteria</taxon>
        <taxon>Hyphomicrobiales</taxon>
        <taxon>Rhizobiaceae</taxon>
        <taxon>Aliirhizobium</taxon>
    </lineage>
</organism>
<protein>
    <recommendedName>
        <fullName evidence="1">KaiB domain-containing protein</fullName>
    </recommendedName>
</protein>
<dbReference type="AlphaFoldDB" id="A0A5C4XPN6"/>
<gene>
    <name evidence="2" type="ORF">FHP24_02965</name>
</gene>
<dbReference type="SMART" id="SM01248">
    <property type="entry name" value="KaiB"/>
    <property type="match status" value="1"/>
</dbReference>
<evidence type="ECO:0000259" key="1">
    <source>
        <dbReference type="SMART" id="SM01248"/>
    </source>
</evidence>
<dbReference type="InterPro" id="IPR036249">
    <property type="entry name" value="Thioredoxin-like_sf"/>
</dbReference>
<dbReference type="InterPro" id="IPR039022">
    <property type="entry name" value="KaiB-like"/>
</dbReference>
<dbReference type="GO" id="GO:0048511">
    <property type="term" value="P:rhythmic process"/>
    <property type="evidence" value="ECO:0007669"/>
    <property type="project" value="InterPro"/>
</dbReference>
<dbReference type="Pfam" id="PF07689">
    <property type="entry name" value="KaiB"/>
    <property type="match status" value="1"/>
</dbReference>